<dbReference type="PANTHER" id="PTHR47354">
    <property type="entry name" value="NADH OXIDOREDUCTASE HCR"/>
    <property type="match status" value="1"/>
</dbReference>
<evidence type="ECO:0000313" key="10">
    <source>
        <dbReference type="EMBL" id="MBP2184594.1"/>
    </source>
</evidence>
<dbReference type="EMBL" id="JAGGMS010000001">
    <property type="protein sequence ID" value="MBP2184594.1"/>
    <property type="molecule type" value="Genomic_DNA"/>
</dbReference>
<keyword evidence="2" id="KW-0285">Flavoprotein</keyword>
<keyword evidence="11" id="KW-1185">Reference proteome</keyword>
<accession>A0ABS4PYT6</accession>
<dbReference type="Pfam" id="PF00111">
    <property type="entry name" value="Fer2"/>
    <property type="match status" value="1"/>
</dbReference>
<evidence type="ECO:0000259" key="8">
    <source>
        <dbReference type="PROSITE" id="PS51085"/>
    </source>
</evidence>
<dbReference type="PANTHER" id="PTHR47354:SF1">
    <property type="entry name" value="CARNITINE MONOOXYGENASE REDUCTASE SUBUNIT"/>
    <property type="match status" value="1"/>
</dbReference>
<dbReference type="SUPFAM" id="SSF63380">
    <property type="entry name" value="Riboflavin synthase domain-like"/>
    <property type="match status" value="1"/>
</dbReference>
<dbReference type="SUPFAM" id="SSF52343">
    <property type="entry name" value="Ferredoxin reductase-like, C-terminal NADP-linked domain"/>
    <property type="match status" value="1"/>
</dbReference>
<dbReference type="PROSITE" id="PS00197">
    <property type="entry name" value="2FE2S_FER_1"/>
    <property type="match status" value="1"/>
</dbReference>
<dbReference type="CDD" id="cd00207">
    <property type="entry name" value="fer2"/>
    <property type="match status" value="1"/>
</dbReference>
<name>A0ABS4PYT6_9PSEU</name>
<dbReference type="CDD" id="cd06185">
    <property type="entry name" value="PDR_like"/>
    <property type="match status" value="1"/>
</dbReference>
<keyword evidence="6" id="KW-0408">Iron</keyword>
<keyword evidence="7" id="KW-0411">Iron-sulfur</keyword>
<evidence type="ECO:0000259" key="9">
    <source>
        <dbReference type="PROSITE" id="PS51384"/>
    </source>
</evidence>
<feature type="domain" description="2Fe-2S ferredoxin-type" evidence="8">
    <location>
        <begin position="272"/>
        <end position="355"/>
    </location>
</feature>
<evidence type="ECO:0000256" key="2">
    <source>
        <dbReference type="ARBA" id="ARBA00022630"/>
    </source>
</evidence>
<keyword evidence="4" id="KW-0479">Metal-binding</keyword>
<dbReference type="PRINTS" id="PR00409">
    <property type="entry name" value="PHDIOXRDTASE"/>
</dbReference>
<dbReference type="RefSeq" id="WP_245369530.1">
    <property type="nucleotide sequence ID" value="NZ_JAGGMS010000001.1"/>
</dbReference>
<dbReference type="Gene3D" id="3.10.20.30">
    <property type="match status" value="1"/>
</dbReference>
<dbReference type="Gene3D" id="2.40.30.10">
    <property type="entry name" value="Translation factors"/>
    <property type="match status" value="1"/>
</dbReference>
<dbReference type="InterPro" id="IPR012675">
    <property type="entry name" value="Beta-grasp_dom_sf"/>
</dbReference>
<dbReference type="InterPro" id="IPR036010">
    <property type="entry name" value="2Fe-2S_ferredoxin-like_sf"/>
</dbReference>
<proteinExistence type="predicted"/>
<evidence type="ECO:0000256" key="4">
    <source>
        <dbReference type="ARBA" id="ARBA00022723"/>
    </source>
</evidence>
<evidence type="ECO:0000256" key="1">
    <source>
        <dbReference type="ARBA" id="ARBA00001974"/>
    </source>
</evidence>
<dbReference type="InterPro" id="IPR006058">
    <property type="entry name" value="2Fe2S_fd_BS"/>
</dbReference>
<keyword evidence="5" id="KW-0560">Oxidoreductase</keyword>
<comment type="caution">
    <text evidence="10">The sequence shown here is derived from an EMBL/GenBank/DDBJ whole genome shotgun (WGS) entry which is preliminary data.</text>
</comment>
<comment type="cofactor">
    <cofactor evidence="1">
        <name>FAD</name>
        <dbReference type="ChEBI" id="CHEBI:57692"/>
    </cofactor>
</comment>
<feature type="domain" description="FAD-binding FR-type" evidence="9">
    <location>
        <begin position="48"/>
        <end position="148"/>
    </location>
</feature>
<evidence type="ECO:0000313" key="11">
    <source>
        <dbReference type="Proteomes" id="UP000741013"/>
    </source>
</evidence>
<dbReference type="PROSITE" id="PS51384">
    <property type="entry name" value="FAD_FR"/>
    <property type="match status" value="1"/>
</dbReference>
<gene>
    <name evidence="10" type="ORF">JOM49_006120</name>
</gene>
<evidence type="ECO:0000256" key="3">
    <source>
        <dbReference type="ARBA" id="ARBA00022714"/>
    </source>
</evidence>
<sequence>MSRSTKDAYAPSGAMRLAALASAAYRHVFAAGPVAPLLSRPNPVRRTGFDLDLRIGEIRPEAEDVVSLTLESDGEPLPRWVPGAHLDVFLPSGRQRQYSLCGDPADRHAYRIAVRRLGDGLGGSREVHGLRAGTRITARGPRNAFALVDAPSYLFVAGGIGITPILPMVRACHERGVPWRLVYLGRSRASMPFLGELAGYDSGVADIRPDDEAGLPDITGILPLAAPGAAIYLCGPPPLMLTARGLVREINPTASLHTERFSPLPVVDGTPFEIRLYRSGVTVPVAADESALTAIRRVVPGVAYSCRQGFCGTCTTPVLAGTVEHRDRVLPGGEREKSMLVCVSRSAGGPLLLDL</sequence>
<keyword evidence="3" id="KW-0001">2Fe-2S</keyword>
<dbReference type="InterPro" id="IPR017938">
    <property type="entry name" value="Riboflavin_synthase-like_b-brl"/>
</dbReference>
<dbReference type="InterPro" id="IPR017927">
    <property type="entry name" value="FAD-bd_FR_type"/>
</dbReference>
<organism evidence="10 11">
    <name type="scientific">Amycolatopsis magusensis</name>
    <dbReference type="NCBI Taxonomy" id="882444"/>
    <lineage>
        <taxon>Bacteria</taxon>
        <taxon>Bacillati</taxon>
        <taxon>Actinomycetota</taxon>
        <taxon>Actinomycetes</taxon>
        <taxon>Pseudonocardiales</taxon>
        <taxon>Pseudonocardiaceae</taxon>
        <taxon>Amycolatopsis</taxon>
    </lineage>
</organism>
<dbReference type="Proteomes" id="UP000741013">
    <property type="component" value="Unassembled WGS sequence"/>
</dbReference>
<dbReference type="SUPFAM" id="SSF54292">
    <property type="entry name" value="2Fe-2S ferredoxin-like"/>
    <property type="match status" value="1"/>
</dbReference>
<dbReference type="InterPro" id="IPR050415">
    <property type="entry name" value="MRET"/>
</dbReference>
<dbReference type="InterPro" id="IPR039261">
    <property type="entry name" value="FNR_nucleotide-bd"/>
</dbReference>
<evidence type="ECO:0000256" key="6">
    <source>
        <dbReference type="ARBA" id="ARBA00023004"/>
    </source>
</evidence>
<evidence type="ECO:0000256" key="5">
    <source>
        <dbReference type="ARBA" id="ARBA00023002"/>
    </source>
</evidence>
<dbReference type="Gene3D" id="3.40.50.80">
    <property type="entry name" value="Nucleotide-binding domain of ferredoxin-NADP reductase (FNR) module"/>
    <property type="match status" value="1"/>
</dbReference>
<evidence type="ECO:0000256" key="7">
    <source>
        <dbReference type="ARBA" id="ARBA00023014"/>
    </source>
</evidence>
<protein>
    <submittedName>
        <fullName evidence="10">Ferredoxin-NADP reductase</fullName>
    </submittedName>
</protein>
<dbReference type="PROSITE" id="PS51085">
    <property type="entry name" value="2FE2S_FER_2"/>
    <property type="match status" value="1"/>
</dbReference>
<dbReference type="InterPro" id="IPR001041">
    <property type="entry name" value="2Fe-2S_ferredoxin-type"/>
</dbReference>
<reference evidence="10 11" key="1">
    <citation type="submission" date="2021-03" db="EMBL/GenBank/DDBJ databases">
        <title>Sequencing the genomes of 1000 actinobacteria strains.</title>
        <authorList>
            <person name="Klenk H.-P."/>
        </authorList>
    </citation>
    <scope>NUCLEOTIDE SEQUENCE [LARGE SCALE GENOMIC DNA]</scope>
    <source>
        <strain evidence="10 11">DSM 45510</strain>
    </source>
</reference>